<dbReference type="GO" id="GO:0005615">
    <property type="term" value="C:extracellular space"/>
    <property type="evidence" value="ECO:0007669"/>
    <property type="project" value="TreeGrafter"/>
</dbReference>
<dbReference type="AlphaFoldDB" id="A0A9N9RJV4"/>
<dbReference type="GO" id="GO:0006508">
    <property type="term" value="P:proteolysis"/>
    <property type="evidence" value="ECO:0007669"/>
    <property type="project" value="UniProtKB-KW"/>
</dbReference>
<proteinExistence type="inferred from homology"/>
<keyword evidence="12" id="KW-1185">Reference proteome</keyword>
<evidence type="ECO:0000256" key="6">
    <source>
        <dbReference type="ARBA" id="ARBA00023157"/>
    </source>
</evidence>
<feature type="signal peptide" evidence="9">
    <location>
        <begin position="1"/>
        <end position="25"/>
    </location>
</feature>
<comment type="subcellular location">
    <subcellularLocation>
        <location evidence="1">Secreted</location>
        <location evidence="1">Extracellular space</location>
    </subcellularLocation>
</comment>
<evidence type="ECO:0000259" key="10">
    <source>
        <dbReference type="PROSITE" id="PS50240"/>
    </source>
</evidence>
<dbReference type="PROSITE" id="PS00135">
    <property type="entry name" value="TRYPSIN_SER"/>
    <property type="match status" value="1"/>
</dbReference>
<evidence type="ECO:0000256" key="3">
    <source>
        <dbReference type="ARBA" id="ARBA00022670"/>
    </source>
</evidence>
<evidence type="ECO:0000256" key="5">
    <source>
        <dbReference type="ARBA" id="ARBA00022825"/>
    </source>
</evidence>
<evidence type="ECO:0000313" key="11">
    <source>
        <dbReference type="EMBL" id="CAG9797978.1"/>
    </source>
</evidence>
<dbReference type="FunFam" id="2.40.10.10:FF:000036">
    <property type="entry name" value="Trypsin beta"/>
    <property type="match status" value="1"/>
</dbReference>
<keyword evidence="5 8" id="KW-0720">Serine protease</keyword>
<dbReference type="InterPro" id="IPR001254">
    <property type="entry name" value="Trypsin_dom"/>
</dbReference>
<dbReference type="InterPro" id="IPR018114">
    <property type="entry name" value="TRYPSIN_HIS"/>
</dbReference>
<dbReference type="PANTHER" id="PTHR24264">
    <property type="entry name" value="TRYPSIN-RELATED"/>
    <property type="match status" value="1"/>
</dbReference>
<evidence type="ECO:0000256" key="7">
    <source>
        <dbReference type="ARBA" id="ARBA00024195"/>
    </source>
</evidence>
<reference evidence="11" key="2">
    <citation type="submission" date="2022-10" db="EMBL/GenBank/DDBJ databases">
        <authorList>
            <consortium name="ENA_rothamsted_submissions"/>
            <consortium name="culmorum"/>
            <person name="King R."/>
        </authorList>
    </citation>
    <scope>NUCLEOTIDE SEQUENCE</scope>
</reference>
<dbReference type="Gene3D" id="2.40.10.10">
    <property type="entry name" value="Trypsin-like serine proteases"/>
    <property type="match status" value="1"/>
</dbReference>
<dbReference type="CDD" id="cd00190">
    <property type="entry name" value="Tryp_SPc"/>
    <property type="match status" value="1"/>
</dbReference>
<evidence type="ECO:0000256" key="9">
    <source>
        <dbReference type="SAM" id="SignalP"/>
    </source>
</evidence>
<evidence type="ECO:0000256" key="2">
    <source>
        <dbReference type="ARBA" id="ARBA00022525"/>
    </source>
</evidence>
<dbReference type="InterPro" id="IPR033116">
    <property type="entry name" value="TRYPSIN_SER"/>
</dbReference>
<evidence type="ECO:0000256" key="4">
    <source>
        <dbReference type="ARBA" id="ARBA00022801"/>
    </source>
</evidence>
<evidence type="ECO:0000313" key="12">
    <source>
        <dbReference type="Proteomes" id="UP001153620"/>
    </source>
</evidence>
<keyword evidence="9" id="KW-0732">Signal</keyword>
<gene>
    <name evidence="11" type="ORF">CHIRRI_LOCUS963</name>
</gene>
<dbReference type="InterPro" id="IPR001314">
    <property type="entry name" value="Peptidase_S1A"/>
</dbReference>
<protein>
    <recommendedName>
        <fullName evidence="10">Peptidase S1 domain-containing protein</fullName>
    </recommendedName>
</protein>
<dbReference type="PROSITE" id="PS50240">
    <property type="entry name" value="TRYPSIN_DOM"/>
    <property type="match status" value="1"/>
</dbReference>
<reference evidence="11" key="1">
    <citation type="submission" date="2022-01" db="EMBL/GenBank/DDBJ databases">
        <authorList>
            <person name="King R."/>
        </authorList>
    </citation>
    <scope>NUCLEOTIDE SEQUENCE</scope>
</reference>
<dbReference type="InterPro" id="IPR050127">
    <property type="entry name" value="Serine_Proteases_S1"/>
</dbReference>
<evidence type="ECO:0000256" key="1">
    <source>
        <dbReference type="ARBA" id="ARBA00004239"/>
    </source>
</evidence>
<dbReference type="Proteomes" id="UP001153620">
    <property type="component" value="Chromosome 1"/>
</dbReference>
<organism evidence="11 12">
    <name type="scientific">Chironomus riparius</name>
    <dbReference type="NCBI Taxonomy" id="315576"/>
    <lineage>
        <taxon>Eukaryota</taxon>
        <taxon>Metazoa</taxon>
        <taxon>Ecdysozoa</taxon>
        <taxon>Arthropoda</taxon>
        <taxon>Hexapoda</taxon>
        <taxon>Insecta</taxon>
        <taxon>Pterygota</taxon>
        <taxon>Neoptera</taxon>
        <taxon>Endopterygota</taxon>
        <taxon>Diptera</taxon>
        <taxon>Nematocera</taxon>
        <taxon>Chironomoidea</taxon>
        <taxon>Chironomidae</taxon>
        <taxon>Chironominae</taxon>
        <taxon>Chironomus</taxon>
    </lineage>
</organism>
<accession>A0A9N9RJV4</accession>
<comment type="similarity">
    <text evidence="7">Belongs to the peptidase S1 family. CLIP subfamily.</text>
</comment>
<dbReference type="SMART" id="SM00020">
    <property type="entry name" value="Tryp_SPc"/>
    <property type="match status" value="1"/>
</dbReference>
<dbReference type="SUPFAM" id="SSF50494">
    <property type="entry name" value="Trypsin-like serine proteases"/>
    <property type="match status" value="1"/>
</dbReference>
<keyword evidence="6" id="KW-1015">Disulfide bond</keyword>
<dbReference type="Pfam" id="PF00089">
    <property type="entry name" value="Trypsin"/>
    <property type="match status" value="1"/>
</dbReference>
<dbReference type="OrthoDB" id="6339452at2759"/>
<feature type="chain" id="PRO_5040415288" description="Peptidase S1 domain-containing protein" evidence="9">
    <location>
        <begin position="26"/>
        <end position="314"/>
    </location>
</feature>
<dbReference type="InterPro" id="IPR009003">
    <property type="entry name" value="Peptidase_S1_PA"/>
</dbReference>
<keyword evidence="3 8" id="KW-0645">Protease</keyword>
<dbReference type="PRINTS" id="PR00722">
    <property type="entry name" value="CHYMOTRYPSIN"/>
</dbReference>
<dbReference type="PANTHER" id="PTHR24264:SF65">
    <property type="entry name" value="SRCR DOMAIN-CONTAINING PROTEIN"/>
    <property type="match status" value="1"/>
</dbReference>
<evidence type="ECO:0000256" key="8">
    <source>
        <dbReference type="RuleBase" id="RU363034"/>
    </source>
</evidence>
<dbReference type="EMBL" id="OU895877">
    <property type="protein sequence ID" value="CAG9797978.1"/>
    <property type="molecule type" value="Genomic_DNA"/>
</dbReference>
<name>A0A9N9RJV4_9DIPT</name>
<keyword evidence="4 8" id="KW-0378">Hydrolase</keyword>
<dbReference type="PROSITE" id="PS00134">
    <property type="entry name" value="TRYPSIN_HIS"/>
    <property type="match status" value="1"/>
</dbReference>
<dbReference type="InterPro" id="IPR043504">
    <property type="entry name" value="Peptidase_S1_PA_chymotrypsin"/>
</dbReference>
<feature type="domain" description="Peptidase S1" evidence="10">
    <location>
        <begin position="70"/>
        <end position="309"/>
    </location>
</feature>
<keyword evidence="2" id="KW-0964">Secreted</keyword>
<dbReference type="GO" id="GO:0004252">
    <property type="term" value="F:serine-type endopeptidase activity"/>
    <property type="evidence" value="ECO:0007669"/>
    <property type="project" value="InterPro"/>
</dbReference>
<sequence length="314" mass="35017">MITSKFKFRLLILLIVVIIPDDSLLQRISEIKCKEFEEATQTVSYVTSLLNFPSRRIVSNKCQHQSIALIVGGSEAKKHEFPHQALLGYDTSKGIAYYCGGSLISSQFILTAAHCLVHSQYGQVKYVKLGMNSRSQADDKVFTYGVEKNIKYAEYNARFMSNDIALLKLNGTVTFTEFLYPACLPTSEPNHDKAIVTGFGKTHRTDASSEKLMKVTVHKFDQTDCQTIIRQIRINKNSMICYGNKTHPADSCQGDSGGPIQVGNDKVAKCTYKVIGVVNFGAKDCGTPGVPSVYANVYYYLKWIEDNVWGDEQS</sequence>